<name>A0AAW5N0H4_9ESCH</name>
<comment type="caution">
    <text evidence="1">The sequence shown here is derived from an EMBL/GenBank/DDBJ whole genome shotgun (WGS) entry which is preliminary data.</text>
</comment>
<organism evidence="1 2">
    <name type="scientific">Escherichia marmotae</name>
    <dbReference type="NCBI Taxonomy" id="1499973"/>
    <lineage>
        <taxon>Bacteria</taxon>
        <taxon>Pseudomonadati</taxon>
        <taxon>Pseudomonadota</taxon>
        <taxon>Gammaproteobacteria</taxon>
        <taxon>Enterobacterales</taxon>
        <taxon>Enterobacteriaceae</taxon>
        <taxon>Escherichia</taxon>
    </lineage>
</organism>
<sequence length="76" mass="8309">LDYRIRCEDGEELHAEVRCWDKARDAAKQSANTDALAAIADWGSAAALEYAESVESPARRGAVLISIWFDPADEGN</sequence>
<protein>
    <submittedName>
        <fullName evidence="1">Uncharacterized protein</fullName>
    </submittedName>
</protein>
<dbReference type="EMBL" id="JANPXH010002041">
    <property type="protein sequence ID" value="MCR6679953.1"/>
    <property type="molecule type" value="Genomic_DNA"/>
</dbReference>
<feature type="non-terminal residue" evidence="1">
    <location>
        <position position="1"/>
    </location>
</feature>
<gene>
    <name evidence="1" type="ORF">NVV43_31880</name>
</gene>
<proteinExistence type="predicted"/>
<dbReference type="Proteomes" id="UP001206878">
    <property type="component" value="Unassembled WGS sequence"/>
</dbReference>
<dbReference type="AlphaFoldDB" id="A0AAW5N0H4"/>
<evidence type="ECO:0000313" key="2">
    <source>
        <dbReference type="Proteomes" id="UP001206878"/>
    </source>
</evidence>
<reference evidence="1" key="1">
    <citation type="submission" date="2022-07" db="EMBL/GenBank/DDBJ databases">
        <title>Diversity of ethanolamine utilization by human commensal Escherichia coli.</title>
        <authorList>
            <person name="Jubelin G."/>
        </authorList>
    </citation>
    <scope>NUCLEOTIDE SEQUENCE</scope>
    <source>
        <strain evidence="1">S1</strain>
    </source>
</reference>
<evidence type="ECO:0000313" key="1">
    <source>
        <dbReference type="EMBL" id="MCR6679953.1"/>
    </source>
</evidence>
<accession>A0AAW5N0H4</accession>
<feature type="non-terminal residue" evidence="1">
    <location>
        <position position="76"/>
    </location>
</feature>